<evidence type="ECO:0000256" key="9">
    <source>
        <dbReference type="SAM" id="MobiDB-lite"/>
    </source>
</evidence>
<dbReference type="EMBL" id="CAJNNV010032879">
    <property type="protein sequence ID" value="CAE8641336.1"/>
    <property type="molecule type" value="Genomic_DNA"/>
</dbReference>
<dbReference type="PRINTS" id="PR00114">
    <property type="entry name" value="STPHPHTASE"/>
</dbReference>
<evidence type="ECO:0000313" key="11">
    <source>
        <dbReference type="EMBL" id="CAE8641336.1"/>
    </source>
</evidence>
<dbReference type="InterPro" id="IPR050341">
    <property type="entry name" value="PP1_catalytic_subunit"/>
</dbReference>
<name>A0A813HSL0_POLGL</name>
<evidence type="ECO:0000256" key="5">
    <source>
        <dbReference type="ARBA" id="ARBA00023211"/>
    </source>
</evidence>
<feature type="compositionally biased region" description="Low complexity" evidence="9">
    <location>
        <begin position="160"/>
        <end position="178"/>
    </location>
</feature>
<feature type="region of interest" description="Disordered" evidence="9">
    <location>
        <begin position="1"/>
        <end position="117"/>
    </location>
</feature>
<dbReference type="Proteomes" id="UP000654075">
    <property type="component" value="Unassembled WGS sequence"/>
</dbReference>
<feature type="compositionally biased region" description="Basic residues" evidence="9">
    <location>
        <begin position="138"/>
        <end position="150"/>
    </location>
</feature>
<dbReference type="EC" id="3.1.3.16" evidence="8"/>
<keyword evidence="5" id="KW-0464">Manganese</keyword>
<dbReference type="GO" id="GO:0005737">
    <property type="term" value="C:cytoplasm"/>
    <property type="evidence" value="ECO:0007669"/>
    <property type="project" value="TreeGrafter"/>
</dbReference>
<accession>A0A813HSL0</accession>
<evidence type="ECO:0000313" key="12">
    <source>
        <dbReference type="Proteomes" id="UP000654075"/>
    </source>
</evidence>
<evidence type="ECO:0000256" key="1">
    <source>
        <dbReference type="ARBA" id="ARBA00001936"/>
    </source>
</evidence>
<keyword evidence="2" id="KW-0479">Metal-binding</keyword>
<protein>
    <recommendedName>
        <fullName evidence="8">Serine/threonine-protein phosphatase</fullName>
        <ecNumber evidence="8">3.1.3.16</ecNumber>
    </recommendedName>
</protein>
<dbReference type="GO" id="GO:0004722">
    <property type="term" value="F:protein serine/threonine phosphatase activity"/>
    <property type="evidence" value="ECO:0007669"/>
    <property type="project" value="UniProtKB-EC"/>
</dbReference>
<keyword evidence="12" id="KW-1185">Reference proteome</keyword>
<feature type="compositionally biased region" description="Basic and acidic residues" evidence="9">
    <location>
        <begin position="22"/>
        <end position="43"/>
    </location>
</feature>
<organism evidence="11 12">
    <name type="scientific">Polarella glacialis</name>
    <name type="common">Dinoflagellate</name>
    <dbReference type="NCBI Taxonomy" id="89957"/>
    <lineage>
        <taxon>Eukaryota</taxon>
        <taxon>Sar</taxon>
        <taxon>Alveolata</taxon>
        <taxon>Dinophyceae</taxon>
        <taxon>Suessiales</taxon>
        <taxon>Suessiaceae</taxon>
        <taxon>Polarella</taxon>
    </lineage>
</organism>
<dbReference type="SUPFAM" id="SSF56300">
    <property type="entry name" value="Metallo-dependent phosphatases"/>
    <property type="match status" value="1"/>
</dbReference>
<dbReference type="GO" id="GO:0046872">
    <property type="term" value="F:metal ion binding"/>
    <property type="evidence" value="ECO:0007669"/>
    <property type="project" value="UniProtKB-KW"/>
</dbReference>
<comment type="caution">
    <text evidence="11">The sequence shown here is derived from an EMBL/GenBank/DDBJ whole genome shotgun (WGS) entry which is preliminary data.</text>
</comment>
<dbReference type="Pfam" id="PF00149">
    <property type="entry name" value="Metallophos"/>
    <property type="match status" value="1"/>
</dbReference>
<feature type="compositionally biased region" description="Basic and acidic residues" evidence="9">
    <location>
        <begin position="63"/>
        <end position="74"/>
    </location>
</feature>
<proteinExistence type="inferred from homology"/>
<evidence type="ECO:0000256" key="4">
    <source>
        <dbReference type="ARBA" id="ARBA00022912"/>
    </source>
</evidence>
<feature type="compositionally biased region" description="Acidic residues" evidence="9">
    <location>
        <begin position="96"/>
        <end position="108"/>
    </location>
</feature>
<evidence type="ECO:0000256" key="2">
    <source>
        <dbReference type="ARBA" id="ARBA00022723"/>
    </source>
</evidence>
<comment type="similarity">
    <text evidence="8">Belongs to the PPP phosphatase family.</text>
</comment>
<comment type="catalytic activity">
    <reaction evidence="6">
        <text>O-phospho-L-seryl-[protein] + H2O = L-seryl-[protein] + phosphate</text>
        <dbReference type="Rhea" id="RHEA:20629"/>
        <dbReference type="Rhea" id="RHEA-COMP:9863"/>
        <dbReference type="Rhea" id="RHEA-COMP:11604"/>
        <dbReference type="ChEBI" id="CHEBI:15377"/>
        <dbReference type="ChEBI" id="CHEBI:29999"/>
        <dbReference type="ChEBI" id="CHEBI:43474"/>
        <dbReference type="ChEBI" id="CHEBI:83421"/>
        <dbReference type="EC" id="3.1.3.16"/>
    </reaction>
</comment>
<gene>
    <name evidence="11" type="ORF">PGLA1383_LOCUS56005</name>
</gene>
<feature type="region of interest" description="Disordered" evidence="9">
    <location>
        <begin position="138"/>
        <end position="214"/>
    </location>
</feature>
<keyword evidence="3 8" id="KW-0378">Hydrolase</keyword>
<keyword evidence="4" id="KW-0904">Protein phosphatase</keyword>
<comment type="cofactor">
    <cofactor evidence="1">
        <name>Mn(2+)</name>
        <dbReference type="ChEBI" id="CHEBI:29035"/>
    </cofactor>
</comment>
<feature type="compositionally biased region" description="Polar residues" evidence="9">
    <location>
        <begin position="49"/>
        <end position="61"/>
    </location>
</feature>
<dbReference type="PROSITE" id="PS00125">
    <property type="entry name" value="SER_THR_PHOSPHATASE"/>
    <property type="match status" value="1"/>
</dbReference>
<dbReference type="Gene3D" id="3.60.21.10">
    <property type="match status" value="1"/>
</dbReference>
<evidence type="ECO:0000256" key="3">
    <source>
        <dbReference type="ARBA" id="ARBA00022801"/>
    </source>
</evidence>
<evidence type="ECO:0000256" key="7">
    <source>
        <dbReference type="ARBA" id="ARBA00048336"/>
    </source>
</evidence>
<dbReference type="GO" id="GO:0005634">
    <property type="term" value="C:nucleus"/>
    <property type="evidence" value="ECO:0007669"/>
    <property type="project" value="TreeGrafter"/>
</dbReference>
<dbReference type="InterPro" id="IPR004843">
    <property type="entry name" value="Calcineurin-like_PHP"/>
</dbReference>
<dbReference type="PANTHER" id="PTHR11668">
    <property type="entry name" value="SERINE/THREONINE PROTEIN PHOSPHATASE"/>
    <property type="match status" value="1"/>
</dbReference>
<dbReference type="InterPro" id="IPR006186">
    <property type="entry name" value="Ser/Thr-sp_prot-phosphatase"/>
</dbReference>
<feature type="compositionally biased region" description="Polar residues" evidence="9">
    <location>
        <begin position="1"/>
        <end position="21"/>
    </location>
</feature>
<dbReference type="SMART" id="SM00156">
    <property type="entry name" value="PP2Ac"/>
    <property type="match status" value="1"/>
</dbReference>
<evidence type="ECO:0000256" key="6">
    <source>
        <dbReference type="ARBA" id="ARBA00047761"/>
    </source>
</evidence>
<dbReference type="CDD" id="cd00144">
    <property type="entry name" value="MPP_PPP_family"/>
    <property type="match status" value="1"/>
</dbReference>
<evidence type="ECO:0000256" key="8">
    <source>
        <dbReference type="RuleBase" id="RU004273"/>
    </source>
</evidence>
<dbReference type="InterPro" id="IPR029052">
    <property type="entry name" value="Metallo-depent_PP-like"/>
</dbReference>
<sequence>MGSAISALSSNPVWCATQSSPHLDKSLGKQDESVSRDGLKDEEVLQIGESLSCSSRMQNQHSRSKELDRTEDTKGSIGSGPEQMSPLDRLNLSSTAEDEDCDESDVVEADPGPSWSVTVSNVYEHFYPVTSRRVRRPLPKHVIHRRKTVSPRRDVRRDTTSSVNSDSSTASSDSSGSDAGFPRQQSSPSLGPKKNGPTSPSKSETARPKRQRGVRIEVMTRWSELAGKVLHNRVLALTTVSQTMLCRAQYKIAKRGKKVVWISAHKRAADVVKQARLMAQRVAKETEDCYDCNWLQESPHDAILIKLFGADYLDCLMILAKAAMKLMASQPILVEASAPCRVFGDIHGQLRDLLMQLRTFGWPGVREAPDSEGDLVPMSFVFNGDFVDRGSHQLETIGLLLALKVAMPDKVWLVRGNHEERMMNERYGFQEACMRHLGPEFGKKAYDLLELTFEQLPMACLIEGRILVVHGGIGKGDWDLNHLRARKRPLNKSDLYDPANRWLLNILWSDPIADDFEEWEDDCDARSEGPVEVFGTRDSPRNDTAVLFGWNVTKAFCARNGLGLVIRSHQSRCNGLGFGLMHDDKLVRVFSARDYEDNDNDCATLLITHSPSEKSLSSATSAQQTASFSQQSLSTELMTRAPSLSSLPCPPSLSSLPSLGSQLPSCHLVVQPQVLGSLAKHLQAE</sequence>
<comment type="catalytic activity">
    <reaction evidence="7 8">
        <text>O-phospho-L-threonyl-[protein] + H2O = L-threonyl-[protein] + phosphate</text>
        <dbReference type="Rhea" id="RHEA:47004"/>
        <dbReference type="Rhea" id="RHEA-COMP:11060"/>
        <dbReference type="Rhea" id="RHEA-COMP:11605"/>
        <dbReference type="ChEBI" id="CHEBI:15377"/>
        <dbReference type="ChEBI" id="CHEBI:30013"/>
        <dbReference type="ChEBI" id="CHEBI:43474"/>
        <dbReference type="ChEBI" id="CHEBI:61977"/>
        <dbReference type="EC" id="3.1.3.16"/>
    </reaction>
</comment>
<evidence type="ECO:0000259" key="10">
    <source>
        <dbReference type="PROSITE" id="PS00125"/>
    </source>
</evidence>
<feature type="domain" description="Serine/threonine specific protein phosphatases" evidence="10">
    <location>
        <begin position="414"/>
        <end position="419"/>
    </location>
</feature>
<dbReference type="AlphaFoldDB" id="A0A813HSL0"/>
<dbReference type="PANTHER" id="PTHR11668:SF300">
    <property type="entry name" value="SERINE_THREONINE-PROTEIN PHOSPHATASE"/>
    <property type="match status" value="1"/>
</dbReference>
<reference evidence="11" key="1">
    <citation type="submission" date="2021-02" db="EMBL/GenBank/DDBJ databases">
        <authorList>
            <person name="Dougan E. K."/>
            <person name="Rhodes N."/>
            <person name="Thang M."/>
            <person name="Chan C."/>
        </authorList>
    </citation>
    <scope>NUCLEOTIDE SEQUENCE</scope>
</reference>